<dbReference type="SUPFAM" id="SSF53649">
    <property type="entry name" value="Alkaline phosphatase-like"/>
    <property type="match status" value="1"/>
</dbReference>
<protein>
    <recommendedName>
        <fullName evidence="2">N-sulphoglucosamine sulphohydrolase C-terminal domain-containing protein</fullName>
    </recommendedName>
</protein>
<dbReference type="GO" id="GO:0015024">
    <property type="term" value="F:glucuronate-2-sulfatase activity"/>
    <property type="evidence" value="ECO:0007669"/>
    <property type="project" value="TreeGrafter"/>
</dbReference>
<feature type="non-terminal residue" evidence="3">
    <location>
        <position position="278"/>
    </location>
</feature>
<organism evidence="3">
    <name type="scientific">marine sediment metagenome</name>
    <dbReference type="NCBI Taxonomy" id="412755"/>
    <lineage>
        <taxon>unclassified sequences</taxon>
        <taxon>metagenomes</taxon>
        <taxon>ecological metagenomes</taxon>
    </lineage>
</organism>
<dbReference type="Pfam" id="PF16347">
    <property type="entry name" value="SGSH_C"/>
    <property type="match status" value="1"/>
</dbReference>
<reference evidence="3" key="1">
    <citation type="journal article" date="2014" name="Front. Microbiol.">
        <title>High frequency of phylogenetically diverse reductive dehalogenase-homologous genes in deep subseafloor sedimentary metagenomes.</title>
        <authorList>
            <person name="Kawai M."/>
            <person name="Futagami T."/>
            <person name="Toyoda A."/>
            <person name="Takaki Y."/>
            <person name="Nishi S."/>
            <person name="Hori S."/>
            <person name="Arai W."/>
            <person name="Tsubouchi T."/>
            <person name="Morono Y."/>
            <person name="Uchiyama I."/>
            <person name="Ito T."/>
            <person name="Fujiyama A."/>
            <person name="Inagaki F."/>
            <person name="Takami H."/>
        </authorList>
    </citation>
    <scope>NUCLEOTIDE SEQUENCE</scope>
    <source>
        <strain evidence="3">Expedition CK06-06</strain>
    </source>
</reference>
<dbReference type="GO" id="GO:0004065">
    <property type="term" value="F:arylsulfatase activity"/>
    <property type="evidence" value="ECO:0007669"/>
    <property type="project" value="TreeGrafter"/>
</dbReference>
<dbReference type="AlphaFoldDB" id="X1UT08"/>
<evidence type="ECO:0000313" key="3">
    <source>
        <dbReference type="EMBL" id="GAI95454.1"/>
    </source>
</evidence>
<evidence type="ECO:0000259" key="2">
    <source>
        <dbReference type="Pfam" id="PF16347"/>
    </source>
</evidence>
<dbReference type="EMBL" id="BARW01018141">
    <property type="protein sequence ID" value="GAI95454.1"/>
    <property type="molecule type" value="Genomic_DNA"/>
</dbReference>
<feature type="non-terminal residue" evidence="3">
    <location>
        <position position="1"/>
    </location>
</feature>
<accession>X1UT08</accession>
<dbReference type="PANTHER" id="PTHR46615">
    <property type="entry name" value="ARYLSULFATASE K"/>
    <property type="match status" value="1"/>
</dbReference>
<comment type="caution">
    <text evidence="3">The sequence shown here is derived from an EMBL/GenBank/DDBJ whole genome shotgun (WGS) entry which is preliminary data.</text>
</comment>
<dbReference type="InterPro" id="IPR051849">
    <property type="entry name" value="GAG-degrading_sulfatase"/>
</dbReference>
<dbReference type="Gene3D" id="1.25.40.10">
    <property type="entry name" value="Tetratricopeptide repeat domain"/>
    <property type="match status" value="1"/>
</dbReference>
<name>X1UT08_9ZZZZ</name>
<feature type="region of interest" description="Disordered" evidence="1">
    <location>
        <begin position="197"/>
        <end position="217"/>
    </location>
</feature>
<gene>
    <name evidence="3" type="ORF">S12H4_31127</name>
</gene>
<dbReference type="InterPro" id="IPR032506">
    <property type="entry name" value="SGSH_C"/>
</dbReference>
<sequence>IQQIRKMGVEDRTLIVITADHGESFGEHGEQTHGFFIYDATTHAPLIIRCPVLLPAKNKRVSTLVRSVDIFPTVLELLSISHYGKIHGSSLVPLISGEGSWTAKYSYSEAFIPRNYNWSELKGLRGEGWKYIEAPKPELYDLKNDPRELINLFETKKVKALELKKSLKELESGEKAAQSERMPLDQETIERLKSLGYLHAGGDPTGEEEKTEEMTVRRDPKDMIRVLRKFQRANSLSDKGEFASAEGLMKQVIEADPENSRFRVALGNMLLDRMKLDE</sequence>
<evidence type="ECO:0000256" key="1">
    <source>
        <dbReference type="SAM" id="MobiDB-lite"/>
    </source>
</evidence>
<dbReference type="InterPro" id="IPR011990">
    <property type="entry name" value="TPR-like_helical_dom_sf"/>
</dbReference>
<dbReference type="InterPro" id="IPR017850">
    <property type="entry name" value="Alkaline_phosphatase_core_sf"/>
</dbReference>
<dbReference type="PANTHER" id="PTHR46615:SF1">
    <property type="entry name" value="ARYLSULFATASE K"/>
    <property type="match status" value="1"/>
</dbReference>
<proteinExistence type="predicted"/>
<dbReference type="Gene3D" id="3.40.720.10">
    <property type="entry name" value="Alkaline Phosphatase, subunit A"/>
    <property type="match status" value="1"/>
</dbReference>
<feature type="domain" description="N-sulphoglucosamine sulphohydrolase C-terminal" evidence="2">
    <location>
        <begin position="26"/>
        <end position="170"/>
    </location>
</feature>